<organism evidence="1 2">
    <name type="scientific">Strongyloides venezuelensis</name>
    <name type="common">Threadworm</name>
    <dbReference type="NCBI Taxonomy" id="75913"/>
    <lineage>
        <taxon>Eukaryota</taxon>
        <taxon>Metazoa</taxon>
        <taxon>Ecdysozoa</taxon>
        <taxon>Nematoda</taxon>
        <taxon>Chromadorea</taxon>
        <taxon>Rhabditida</taxon>
        <taxon>Tylenchina</taxon>
        <taxon>Panagrolaimomorpha</taxon>
        <taxon>Strongyloidoidea</taxon>
        <taxon>Strongyloididae</taxon>
        <taxon>Strongyloides</taxon>
    </lineage>
</organism>
<dbReference type="AlphaFoldDB" id="A0A0K0F4T0"/>
<evidence type="ECO:0000313" key="2">
    <source>
        <dbReference type="WBParaSite" id="SVE_0382000.1"/>
    </source>
</evidence>
<name>A0A0K0F4T0_STRVS</name>
<sequence>MMACYSILPNESTLRKVRKSGSGVKKDKRVEKFEMRFPMMEGLRFDKYYEENIIMFAGLEKDNILDDLDKVT</sequence>
<reference evidence="2" key="2">
    <citation type="submission" date="2015-08" db="UniProtKB">
        <authorList>
            <consortium name="WormBaseParasite"/>
        </authorList>
    </citation>
    <scope>IDENTIFICATION</scope>
</reference>
<keyword evidence="1" id="KW-1185">Reference proteome</keyword>
<proteinExistence type="predicted"/>
<evidence type="ECO:0000313" key="1">
    <source>
        <dbReference type="Proteomes" id="UP000035680"/>
    </source>
</evidence>
<dbReference type="WBParaSite" id="SVE_0382000.1">
    <property type="protein sequence ID" value="SVE_0382000.1"/>
    <property type="gene ID" value="SVE_0382000"/>
</dbReference>
<dbReference type="Proteomes" id="UP000035680">
    <property type="component" value="Unassembled WGS sequence"/>
</dbReference>
<reference evidence="1" key="1">
    <citation type="submission" date="2014-07" db="EMBL/GenBank/DDBJ databases">
        <authorList>
            <person name="Martin A.A"/>
            <person name="De Silva N."/>
        </authorList>
    </citation>
    <scope>NUCLEOTIDE SEQUENCE</scope>
</reference>
<accession>A0A0K0F4T0</accession>
<protein>
    <submittedName>
        <fullName evidence="2">40S ribosomal protein S15</fullName>
    </submittedName>
</protein>